<dbReference type="PANTHER" id="PTHR34981">
    <property type="entry name" value="CELL DIVISION PROTEIN ZAPA"/>
    <property type="match status" value="1"/>
</dbReference>
<comment type="function">
    <text evidence="7">Activator of cell division through the inhibition of FtsZ GTPase activity, therefore promoting FtsZ assembly into bundles of protofilaments necessary for the formation of the division Z ring. It is recruited early at mid-cell but it is not essential for cell division.</text>
</comment>
<evidence type="ECO:0000256" key="7">
    <source>
        <dbReference type="ARBA" id="ARBA00024910"/>
    </source>
</evidence>
<evidence type="ECO:0000313" key="12">
    <source>
        <dbReference type="Proteomes" id="UP000562492"/>
    </source>
</evidence>
<dbReference type="InterPro" id="IPR007838">
    <property type="entry name" value="Cell_div_ZapA-like"/>
</dbReference>
<evidence type="ECO:0000256" key="8">
    <source>
        <dbReference type="ARBA" id="ARBA00026068"/>
    </source>
</evidence>
<keyword evidence="4 11" id="KW-0132">Cell division</keyword>
<evidence type="ECO:0000256" key="2">
    <source>
        <dbReference type="ARBA" id="ARBA00015195"/>
    </source>
</evidence>
<keyword evidence="6" id="KW-0131">Cell cycle</keyword>
<dbReference type="SUPFAM" id="SSF102829">
    <property type="entry name" value="Cell division protein ZapA-like"/>
    <property type="match status" value="1"/>
</dbReference>
<evidence type="ECO:0000256" key="5">
    <source>
        <dbReference type="ARBA" id="ARBA00023210"/>
    </source>
</evidence>
<gene>
    <name evidence="11" type="ORF">HNP33_002266</name>
</gene>
<name>A0ABR6RG99_9BURK</name>
<keyword evidence="12" id="KW-1185">Reference proteome</keyword>
<comment type="subcellular location">
    <subcellularLocation>
        <location evidence="1">Cytoplasm</location>
    </subcellularLocation>
</comment>
<evidence type="ECO:0000256" key="1">
    <source>
        <dbReference type="ARBA" id="ARBA00004496"/>
    </source>
</evidence>
<keyword evidence="3" id="KW-0963">Cytoplasm</keyword>
<sequence length="124" mass="13774">MKQLEVHIMQQSYMLGCPEGQEERLMAAVKHVDEAMCGIRDTGKIRGRERIAVLAALNMAFDLLDLKTQNTELSQEAEQARNQAAQPEHAEPTSSQASLDWEEPRLQSIMQRLDAATGQPAQAA</sequence>
<accession>A0ABR6RG99</accession>
<comment type="subunit">
    <text evidence="8">Homodimer. Interacts with FtsZ.</text>
</comment>
<dbReference type="PANTHER" id="PTHR34981:SF1">
    <property type="entry name" value="CELL DIVISION PROTEIN ZAPA"/>
    <property type="match status" value="1"/>
</dbReference>
<evidence type="ECO:0000256" key="10">
    <source>
        <dbReference type="SAM" id="MobiDB-lite"/>
    </source>
</evidence>
<dbReference type="EMBL" id="JACHKZ010000012">
    <property type="protein sequence ID" value="MBB6578186.1"/>
    <property type="molecule type" value="Genomic_DNA"/>
</dbReference>
<dbReference type="InterPro" id="IPR042233">
    <property type="entry name" value="Cell_div_ZapA_N"/>
</dbReference>
<evidence type="ECO:0000256" key="4">
    <source>
        <dbReference type="ARBA" id="ARBA00022618"/>
    </source>
</evidence>
<evidence type="ECO:0000256" key="6">
    <source>
        <dbReference type="ARBA" id="ARBA00023306"/>
    </source>
</evidence>
<dbReference type="Proteomes" id="UP000562492">
    <property type="component" value="Unassembled WGS sequence"/>
</dbReference>
<dbReference type="RefSeq" id="WP_184708411.1">
    <property type="nucleotide sequence ID" value="NZ_JACHKZ010000012.1"/>
</dbReference>
<reference evidence="11 12" key="1">
    <citation type="submission" date="2020-08" db="EMBL/GenBank/DDBJ databases">
        <title>Functional genomics of gut bacteria from endangered species of beetles.</title>
        <authorList>
            <person name="Carlos-Shanley C."/>
        </authorList>
    </citation>
    <scope>NUCLEOTIDE SEQUENCE [LARGE SCALE GENOMIC DNA]</scope>
    <source>
        <strain evidence="11 12">S00124</strain>
    </source>
</reference>
<feature type="region of interest" description="Disordered" evidence="10">
    <location>
        <begin position="72"/>
        <end position="124"/>
    </location>
</feature>
<evidence type="ECO:0000313" key="11">
    <source>
        <dbReference type="EMBL" id="MBB6578186.1"/>
    </source>
</evidence>
<feature type="compositionally biased region" description="Low complexity" evidence="10">
    <location>
        <begin position="76"/>
        <end position="87"/>
    </location>
</feature>
<proteinExistence type="predicted"/>
<organism evidence="11 12">
    <name type="scientific">Comamonas odontotermitis</name>
    <dbReference type="NCBI Taxonomy" id="379895"/>
    <lineage>
        <taxon>Bacteria</taxon>
        <taxon>Pseudomonadati</taxon>
        <taxon>Pseudomonadota</taxon>
        <taxon>Betaproteobacteria</taxon>
        <taxon>Burkholderiales</taxon>
        <taxon>Comamonadaceae</taxon>
        <taxon>Comamonas</taxon>
    </lineage>
</organism>
<dbReference type="Gene3D" id="3.30.160.880">
    <property type="entry name" value="Cell division protein ZapA protomer, N-terminal domain"/>
    <property type="match status" value="1"/>
</dbReference>
<evidence type="ECO:0000256" key="3">
    <source>
        <dbReference type="ARBA" id="ARBA00022490"/>
    </source>
</evidence>
<dbReference type="InterPro" id="IPR036192">
    <property type="entry name" value="Cell_div_ZapA-like_sf"/>
</dbReference>
<comment type="caution">
    <text evidence="11">The sequence shown here is derived from an EMBL/GenBank/DDBJ whole genome shotgun (WGS) entry which is preliminary data.</text>
</comment>
<evidence type="ECO:0000256" key="9">
    <source>
        <dbReference type="ARBA" id="ARBA00033158"/>
    </source>
</evidence>
<dbReference type="GO" id="GO:0051301">
    <property type="term" value="P:cell division"/>
    <property type="evidence" value="ECO:0007669"/>
    <property type="project" value="UniProtKB-KW"/>
</dbReference>
<protein>
    <recommendedName>
        <fullName evidence="2">Cell division protein ZapA</fullName>
    </recommendedName>
    <alternativeName>
        <fullName evidence="9">Z ring-associated protein ZapA</fullName>
    </alternativeName>
</protein>
<keyword evidence="5" id="KW-0717">Septation</keyword>
<dbReference type="Gene3D" id="1.20.5.50">
    <property type="match status" value="1"/>
</dbReference>
<dbReference type="Pfam" id="PF05164">
    <property type="entry name" value="ZapA"/>
    <property type="match status" value="1"/>
</dbReference>